<evidence type="ECO:0000313" key="1">
    <source>
        <dbReference type="EMBL" id="UYQ91328.1"/>
    </source>
</evidence>
<accession>A0ABY6IVD4</accession>
<evidence type="ECO:0000313" key="2">
    <source>
        <dbReference type="Proteomes" id="UP001162741"/>
    </source>
</evidence>
<dbReference type="RefSeq" id="WP_264279777.1">
    <property type="nucleotide sequence ID" value="NZ_CP107006.1"/>
</dbReference>
<organism evidence="1 2">
    <name type="scientific">Chitinophaga horti</name>
    <dbReference type="NCBI Taxonomy" id="2920382"/>
    <lineage>
        <taxon>Bacteria</taxon>
        <taxon>Pseudomonadati</taxon>
        <taxon>Bacteroidota</taxon>
        <taxon>Chitinophagia</taxon>
        <taxon>Chitinophagales</taxon>
        <taxon>Chitinophagaceae</taxon>
        <taxon>Chitinophaga</taxon>
    </lineage>
</organism>
<keyword evidence="2" id="KW-1185">Reference proteome</keyword>
<proteinExistence type="predicted"/>
<dbReference type="Proteomes" id="UP001162741">
    <property type="component" value="Chromosome"/>
</dbReference>
<reference evidence="1" key="1">
    <citation type="submission" date="2022-10" db="EMBL/GenBank/DDBJ databases">
        <title>Chitinophaga sp. nov., isolated from soil.</title>
        <authorList>
            <person name="Jeon C.O."/>
        </authorList>
    </citation>
    <scope>NUCLEOTIDE SEQUENCE</scope>
    <source>
        <strain evidence="1">R8</strain>
    </source>
</reference>
<dbReference type="EMBL" id="CP107006">
    <property type="protein sequence ID" value="UYQ91328.1"/>
    <property type="molecule type" value="Genomic_DNA"/>
</dbReference>
<sequence length="91" mass="10189">MSANKHNNEPATVKLRGRLILKTFARNSKSEHLGVHIDTGEHTYLIRNAGGNPFMDNPFEALAGKFIEAEGRISDYVFFAKTWVEIDAPES</sequence>
<name>A0ABY6IVD4_9BACT</name>
<gene>
    <name evidence="1" type="ORF">MKQ68_14640</name>
</gene>
<protein>
    <submittedName>
        <fullName evidence="1">Uncharacterized protein</fullName>
    </submittedName>
</protein>